<evidence type="ECO:0000256" key="6">
    <source>
        <dbReference type="ARBA" id="ARBA00022692"/>
    </source>
</evidence>
<evidence type="ECO:0000256" key="3">
    <source>
        <dbReference type="ARBA" id="ARBA00022448"/>
    </source>
</evidence>
<evidence type="ECO:0000256" key="13">
    <source>
        <dbReference type="ARBA" id="ARBA00034430"/>
    </source>
</evidence>
<comment type="subcellular location">
    <subcellularLocation>
        <location evidence="2">Cell membrane</location>
    </subcellularLocation>
    <subcellularLocation>
        <location evidence="1 15">Membrane</location>
        <topology evidence="1 15">Multi-pass membrane protein</topology>
    </subcellularLocation>
</comment>
<keyword evidence="6 15" id="KW-0812">Transmembrane</keyword>
<evidence type="ECO:0000259" key="19">
    <source>
        <dbReference type="Pfam" id="PF17655"/>
    </source>
</evidence>
<sequence length="358" mass="40713">LSIQSPSALRRRRRVLSKDGRSNVRIEHVSGRGALYLRDLWTTFLDMQWRYKFFLFSATFAGTWFVFGVLWYLVAMVHGDLEEFNPPSNHTPCVMEVKTLTGAFLFSLESQTTIGYGFRCITEECPVAIVLLIFQLVITMVMEIFITGTFLAKVARPKKRGETVKFSQHAVVSNHEGRPCLMIRVANMRKSLLLGCQVTGKLLQTSLTKEGETVRLDQRNVPFQVDTSSDSPFLIIPLTFYHIINDSSPLWAWALADFELLVIMSATVEPTSATCQVRTSYLPDEILWGYEFPPVVSLSPSGKYVADFAFFDKVAKTKSPPLFKEKLRLEESYRGEERGRERGRIRESSPLSVRISNV</sequence>
<dbReference type="Pfam" id="PF01007">
    <property type="entry name" value="IRK"/>
    <property type="match status" value="1"/>
</dbReference>
<organism evidence="20 21">
    <name type="scientific">Mola mola</name>
    <name type="common">Ocean sunfish</name>
    <name type="synonym">Tetraodon mola</name>
    <dbReference type="NCBI Taxonomy" id="94237"/>
    <lineage>
        <taxon>Eukaryota</taxon>
        <taxon>Metazoa</taxon>
        <taxon>Chordata</taxon>
        <taxon>Craniata</taxon>
        <taxon>Vertebrata</taxon>
        <taxon>Euteleostomi</taxon>
        <taxon>Actinopterygii</taxon>
        <taxon>Neopterygii</taxon>
        <taxon>Teleostei</taxon>
        <taxon>Neoteleostei</taxon>
        <taxon>Acanthomorphata</taxon>
        <taxon>Eupercaria</taxon>
        <taxon>Tetraodontiformes</taxon>
        <taxon>Molidae</taxon>
        <taxon>Mola</taxon>
    </lineage>
</organism>
<accession>A0A3Q3WPG9</accession>
<evidence type="ECO:0000256" key="9">
    <source>
        <dbReference type="ARBA" id="ARBA00022989"/>
    </source>
</evidence>
<dbReference type="FunFam" id="1.10.287.70:FF:000036">
    <property type="entry name" value="ATP-sensitive inward rectifier potassium channel 1"/>
    <property type="match status" value="1"/>
</dbReference>
<evidence type="ECO:0000256" key="12">
    <source>
        <dbReference type="ARBA" id="ARBA00023303"/>
    </source>
</evidence>
<dbReference type="Pfam" id="PF17655">
    <property type="entry name" value="IRK_C"/>
    <property type="match status" value="1"/>
</dbReference>
<dbReference type="InterPro" id="IPR014756">
    <property type="entry name" value="Ig_E-set"/>
</dbReference>
<evidence type="ECO:0000256" key="17">
    <source>
        <dbReference type="SAM" id="Phobius"/>
    </source>
</evidence>
<name>A0A3Q3WPG9_MOLML</name>
<evidence type="ECO:0000256" key="8">
    <source>
        <dbReference type="ARBA" id="ARBA00022958"/>
    </source>
</evidence>
<dbReference type="Gene3D" id="1.10.287.70">
    <property type="match status" value="1"/>
</dbReference>
<dbReference type="PANTHER" id="PTHR11767:SF21">
    <property type="entry name" value="ATP-SENSITIVE INWARD RECTIFIER POTASSIUM CHANNEL 10"/>
    <property type="match status" value="1"/>
</dbReference>
<dbReference type="AlphaFoldDB" id="A0A3Q3WPG9"/>
<reference evidence="20" key="2">
    <citation type="submission" date="2025-09" db="UniProtKB">
        <authorList>
            <consortium name="Ensembl"/>
        </authorList>
    </citation>
    <scope>IDENTIFICATION</scope>
</reference>
<evidence type="ECO:0000256" key="5">
    <source>
        <dbReference type="ARBA" id="ARBA00022538"/>
    </source>
</evidence>
<dbReference type="SUPFAM" id="SSF81296">
    <property type="entry name" value="E set domains"/>
    <property type="match status" value="1"/>
</dbReference>
<dbReference type="GO" id="GO:0034765">
    <property type="term" value="P:regulation of monoatomic ion transmembrane transport"/>
    <property type="evidence" value="ECO:0007669"/>
    <property type="project" value="InterPro"/>
</dbReference>
<dbReference type="GO" id="GO:0034702">
    <property type="term" value="C:monoatomic ion channel complex"/>
    <property type="evidence" value="ECO:0007669"/>
    <property type="project" value="UniProtKB-KW"/>
</dbReference>
<feature type="transmembrane region" description="Helical" evidence="17">
    <location>
        <begin position="127"/>
        <end position="152"/>
    </location>
</feature>
<dbReference type="InterPro" id="IPR003268">
    <property type="entry name" value="K_chnl_inward-rec_Kir1.1"/>
</dbReference>
<evidence type="ECO:0000256" key="11">
    <source>
        <dbReference type="ARBA" id="ARBA00023136"/>
    </source>
</evidence>
<dbReference type="GO" id="GO:0005242">
    <property type="term" value="F:inward rectifier potassium channel activity"/>
    <property type="evidence" value="ECO:0007669"/>
    <property type="project" value="InterPro"/>
</dbReference>
<comment type="similarity">
    <text evidence="15">Belongs to the inward rectifier-type potassium channel (TC 1.A.2.1) family.</text>
</comment>
<dbReference type="PRINTS" id="PR01320">
    <property type="entry name" value="KIRCHANNEL"/>
</dbReference>
<dbReference type="SUPFAM" id="SSF81324">
    <property type="entry name" value="Voltage-gated potassium channels"/>
    <property type="match status" value="1"/>
</dbReference>
<evidence type="ECO:0000256" key="7">
    <source>
        <dbReference type="ARBA" id="ARBA00022882"/>
    </source>
</evidence>
<feature type="site" description="Role in the control of polyamine-mediated channel gating and in the blocking by intracellular magnesium" evidence="14">
    <location>
        <position position="143"/>
    </location>
</feature>
<dbReference type="Gene3D" id="2.60.40.1400">
    <property type="entry name" value="G protein-activated inward rectifier potassium channel 1"/>
    <property type="match status" value="1"/>
</dbReference>
<dbReference type="GO" id="GO:0005886">
    <property type="term" value="C:plasma membrane"/>
    <property type="evidence" value="ECO:0007669"/>
    <property type="project" value="UniProtKB-SubCell"/>
</dbReference>
<evidence type="ECO:0000313" key="21">
    <source>
        <dbReference type="Proteomes" id="UP000261620"/>
    </source>
</evidence>
<keyword evidence="7 15" id="KW-0851">Voltage-gated channel</keyword>
<evidence type="ECO:0000256" key="15">
    <source>
        <dbReference type="RuleBase" id="RU003822"/>
    </source>
</evidence>
<dbReference type="PIRSF" id="PIRSF005465">
    <property type="entry name" value="GIRK_kir"/>
    <property type="match status" value="1"/>
</dbReference>
<dbReference type="Proteomes" id="UP000261620">
    <property type="component" value="Unplaced"/>
</dbReference>
<dbReference type="GO" id="GO:1990573">
    <property type="term" value="P:potassium ion import across plasma membrane"/>
    <property type="evidence" value="ECO:0007669"/>
    <property type="project" value="InterPro"/>
</dbReference>
<keyword evidence="8 15" id="KW-0630">Potassium</keyword>
<evidence type="ECO:0000313" key="20">
    <source>
        <dbReference type="Ensembl" id="ENSMMOP00000016993.1"/>
    </source>
</evidence>
<keyword evidence="12 15" id="KW-0407">Ion channel</keyword>
<dbReference type="InterPro" id="IPR013518">
    <property type="entry name" value="K_chnl_inward-rec_Kir_cyto"/>
</dbReference>
<evidence type="ECO:0000256" key="14">
    <source>
        <dbReference type="PIRSR" id="PIRSR005465-1"/>
    </source>
</evidence>
<evidence type="ECO:0000256" key="1">
    <source>
        <dbReference type="ARBA" id="ARBA00004141"/>
    </source>
</evidence>
<keyword evidence="9 17" id="KW-1133">Transmembrane helix</keyword>
<feature type="domain" description="Potassium channel inwardly rectifying transmembrane" evidence="18">
    <location>
        <begin position="17"/>
        <end position="157"/>
    </location>
</feature>
<evidence type="ECO:0000256" key="2">
    <source>
        <dbReference type="ARBA" id="ARBA00004236"/>
    </source>
</evidence>
<dbReference type="InterPro" id="IPR016449">
    <property type="entry name" value="K_chnl_inward-rec_Kir"/>
</dbReference>
<dbReference type="GO" id="GO:0007399">
    <property type="term" value="P:nervous system development"/>
    <property type="evidence" value="ECO:0007669"/>
    <property type="project" value="UniProtKB-ARBA"/>
</dbReference>
<feature type="compositionally biased region" description="Basic and acidic residues" evidence="16">
    <location>
        <begin position="335"/>
        <end position="347"/>
    </location>
</feature>
<evidence type="ECO:0000259" key="18">
    <source>
        <dbReference type="Pfam" id="PF01007"/>
    </source>
</evidence>
<comment type="catalytic activity">
    <reaction evidence="13">
        <text>K(+)(in) = K(+)(out)</text>
        <dbReference type="Rhea" id="RHEA:29463"/>
        <dbReference type="ChEBI" id="CHEBI:29103"/>
    </reaction>
</comment>
<keyword evidence="10 15" id="KW-0406">Ion transport</keyword>
<evidence type="ECO:0000256" key="16">
    <source>
        <dbReference type="SAM" id="MobiDB-lite"/>
    </source>
</evidence>
<dbReference type="PRINTS" id="PR01321">
    <property type="entry name" value="KIR11CHANNEL"/>
</dbReference>
<dbReference type="Ensembl" id="ENSMMOT00000017276.1">
    <property type="protein sequence ID" value="ENSMMOP00000016993.1"/>
    <property type="gene ID" value="ENSMMOG00000012946.1"/>
</dbReference>
<dbReference type="InterPro" id="IPR041647">
    <property type="entry name" value="IRK_C"/>
</dbReference>
<feature type="region of interest" description="Disordered" evidence="16">
    <location>
        <begin position="335"/>
        <end position="358"/>
    </location>
</feature>
<proteinExistence type="inferred from homology"/>
<keyword evidence="4" id="KW-1003">Cell membrane</keyword>
<dbReference type="FunFam" id="2.60.40.1400:FF:000002">
    <property type="entry name" value="ATP-sensitive inward rectifier potassium channel 1"/>
    <property type="match status" value="1"/>
</dbReference>
<dbReference type="InterPro" id="IPR040445">
    <property type="entry name" value="Kir_TM"/>
</dbReference>
<evidence type="ECO:0000256" key="4">
    <source>
        <dbReference type="ARBA" id="ARBA00022475"/>
    </source>
</evidence>
<reference evidence="20" key="1">
    <citation type="submission" date="2025-08" db="UniProtKB">
        <authorList>
            <consortium name="Ensembl"/>
        </authorList>
    </citation>
    <scope>IDENTIFICATION</scope>
</reference>
<feature type="transmembrane region" description="Helical" evidence="17">
    <location>
        <begin position="53"/>
        <end position="74"/>
    </location>
</feature>
<feature type="domain" description="Inward rectifier potassium channel C-terminal" evidence="19">
    <location>
        <begin position="164"/>
        <end position="325"/>
    </location>
</feature>
<keyword evidence="21" id="KW-1185">Reference proteome</keyword>
<keyword evidence="5 15" id="KW-0633">Potassium transport</keyword>
<protein>
    <submittedName>
        <fullName evidence="20">Uncharacterized protein</fullName>
    </submittedName>
</protein>
<dbReference type="PANTHER" id="PTHR11767">
    <property type="entry name" value="INWARD RECTIFIER POTASSIUM CHANNEL"/>
    <property type="match status" value="1"/>
</dbReference>
<keyword evidence="3 15" id="KW-0813">Transport</keyword>
<evidence type="ECO:0000256" key="10">
    <source>
        <dbReference type="ARBA" id="ARBA00023065"/>
    </source>
</evidence>
<keyword evidence="11 17" id="KW-0472">Membrane</keyword>